<organism evidence="4">
    <name type="scientific">Aphanomyces stellatus</name>
    <dbReference type="NCBI Taxonomy" id="120398"/>
    <lineage>
        <taxon>Eukaryota</taxon>
        <taxon>Sar</taxon>
        <taxon>Stramenopiles</taxon>
        <taxon>Oomycota</taxon>
        <taxon>Saprolegniomycetes</taxon>
        <taxon>Saprolegniales</taxon>
        <taxon>Verrucalvaceae</taxon>
        <taxon>Aphanomyces</taxon>
    </lineage>
</organism>
<dbReference type="SUPFAM" id="SSF46689">
    <property type="entry name" value="Homeodomain-like"/>
    <property type="match status" value="1"/>
</dbReference>
<evidence type="ECO:0000256" key="1">
    <source>
        <dbReference type="ARBA" id="ARBA00023125"/>
    </source>
</evidence>
<dbReference type="AlphaFoldDB" id="A0A6A4XCD9"/>
<dbReference type="EMBL" id="VJMH01007528">
    <property type="protein sequence ID" value="KAF0682495.1"/>
    <property type="molecule type" value="Genomic_DNA"/>
</dbReference>
<reference evidence="4" key="1">
    <citation type="submission" date="2019-06" db="EMBL/GenBank/DDBJ databases">
        <title>Genomics analysis of Aphanomyces spp. identifies a new class of oomycete effector associated with host adaptation.</title>
        <authorList>
            <person name="Gaulin E."/>
        </authorList>
    </citation>
    <scope>NUCLEOTIDE SEQUENCE</scope>
    <source>
        <strain evidence="4">CBS 578.67</strain>
    </source>
</reference>
<dbReference type="PANTHER" id="PTHR19303:SF57">
    <property type="entry name" value="HTH CENPB-TYPE DOMAIN-CONTAINING PROTEIN"/>
    <property type="match status" value="1"/>
</dbReference>
<evidence type="ECO:0000313" key="4">
    <source>
        <dbReference type="EMBL" id="KAF0682495.1"/>
    </source>
</evidence>
<dbReference type="PANTHER" id="PTHR19303">
    <property type="entry name" value="TRANSPOSON"/>
    <property type="match status" value="1"/>
</dbReference>
<dbReference type="OrthoDB" id="77232at2759"/>
<sequence length="464" mass="53266">MTTTQRDYHRLATGRPVVKNNRRTSPSKHQREFATYAKKLHVLQWLESHSMKSTLDTFFKGVTGTARKTAWKKILHWRKQRDHIAEAANSPSIAFNRTTRVPGTATTLSTEAEENIANWVCQLRADGVPVSRLLLACKAMEVAKDLGLKPNEFKASQPWITGFFRRWGMTMRAKTRSGQANLAQGEAALETFSARIQEVIRTQAIEKEYNADQTGINFEYLPKTTIDATGAKTVWMKCSGHEKDRMTAMLLADTKGTKYPLFLVLKSPKSKIKEVVQENLTERNGFGKQVWREVQELHERHPSRIFGNPTAWWNGLISIAFLKYHFGYREGKDVKNVLLLWDDFSAHFTDDVIAYTKKVKVVLEKIPPTFTWICQPADVAWMKPLKAHMRHQWVKHLRDEIEKANLSEGKFTLRPPSRFELVEWVNEAWENIPRKTIIKGFTKCKIISTMPTSVEVPESTVEPA</sequence>
<dbReference type="Pfam" id="PF03221">
    <property type="entry name" value="HTH_Tnp_Tc5"/>
    <property type="match status" value="1"/>
</dbReference>
<dbReference type="Gene3D" id="1.10.10.60">
    <property type="entry name" value="Homeodomain-like"/>
    <property type="match status" value="1"/>
</dbReference>
<feature type="non-terminal residue" evidence="4">
    <location>
        <position position="464"/>
    </location>
</feature>
<proteinExistence type="predicted"/>
<feature type="compositionally biased region" description="Basic and acidic residues" evidence="2">
    <location>
        <begin position="1"/>
        <end position="10"/>
    </location>
</feature>
<evidence type="ECO:0000259" key="3">
    <source>
        <dbReference type="PROSITE" id="PS51253"/>
    </source>
</evidence>
<dbReference type="GO" id="GO:0003677">
    <property type="term" value="F:DNA binding"/>
    <property type="evidence" value="ECO:0007669"/>
    <property type="project" value="UniProtKB-KW"/>
</dbReference>
<feature type="region of interest" description="Disordered" evidence="2">
    <location>
        <begin position="1"/>
        <end position="30"/>
    </location>
</feature>
<evidence type="ECO:0000256" key="2">
    <source>
        <dbReference type="SAM" id="MobiDB-lite"/>
    </source>
</evidence>
<comment type="caution">
    <text evidence="4">The sequence shown here is derived from an EMBL/GenBank/DDBJ whole genome shotgun (WGS) entry which is preliminary data.</text>
</comment>
<dbReference type="InterPro" id="IPR009057">
    <property type="entry name" value="Homeodomain-like_sf"/>
</dbReference>
<keyword evidence="1" id="KW-0238">DNA-binding</keyword>
<accession>A0A6A4XCD9</accession>
<protein>
    <recommendedName>
        <fullName evidence="3">HTH CENPB-type domain-containing protein</fullName>
    </recommendedName>
</protein>
<dbReference type="InterPro" id="IPR004875">
    <property type="entry name" value="DDE_SF_endonuclease_dom"/>
</dbReference>
<dbReference type="InterPro" id="IPR006600">
    <property type="entry name" value="HTH_CenpB_DNA-bd_dom"/>
</dbReference>
<name>A0A6A4XCD9_9STRA</name>
<dbReference type="PROSITE" id="PS51253">
    <property type="entry name" value="HTH_CENPB"/>
    <property type="match status" value="1"/>
</dbReference>
<dbReference type="GO" id="GO:0005634">
    <property type="term" value="C:nucleus"/>
    <property type="evidence" value="ECO:0007669"/>
    <property type="project" value="TreeGrafter"/>
</dbReference>
<feature type="domain" description="HTH CENPB-type" evidence="3">
    <location>
        <begin position="100"/>
        <end position="173"/>
    </location>
</feature>
<dbReference type="SMART" id="SM00674">
    <property type="entry name" value="CENPB"/>
    <property type="match status" value="1"/>
</dbReference>
<dbReference type="Pfam" id="PF03184">
    <property type="entry name" value="DDE_1"/>
    <property type="match status" value="1"/>
</dbReference>
<gene>
    <name evidence="4" type="ORF">As57867_025309</name>
</gene>
<dbReference type="InterPro" id="IPR050863">
    <property type="entry name" value="CenT-Element_Derived"/>
</dbReference>